<dbReference type="EMBL" id="PGFA01000001">
    <property type="protein sequence ID" value="PJJ60736.1"/>
    <property type="molecule type" value="Genomic_DNA"/>
</dbReference>
<keyword evidence="2" id="KW-1185">Reference proteome</keyword>
<protein>
    <submittedName>
        <fullName evidence="1">Uncharacterized protein</fullName>
    </submittedName>
</protein>
<name>A0A2M9BS12_9BACT</name>
<dbReference type="AlphaFoldDB" id="A0A2M9BS12"/>
<dbReference type="RefSeq" id="WP_100336368.1">
    <property type="nucleotide sequence ID" value="NZ_PGFA01000001.1"/>
</dbReference>
<comment type="caution">
    <text evidence="1">The sequence shown here is derived from an EMBL/GenBank/DDBJ whole genome shotgun (WGS) entry which is preliminary data.</text>
</comment>
<reference evidence="1 2" key="1">
    <citation type="submission" date="2017-11" db="EMBL/GenBank/DDBJ databases">
        <title>Genomic Encyclopedia of Archaeal and Bacterial Type Strains, Phase II (KMG-II): From Individual Species to Whole Genera.</title>
        <authorList>
            <person name="Goeker M."/>
        </authorList>
    </citation>
    <scope>NUCLEOTIDE SEQUENCE [LARGE SCALE GENOMIC DNA]</scope>
    <source>
        <strain evidence="1 2">DSM 11115</strain>
    </source>
</reference>
<dbReference type="OrthoDB" id="880022at2"/>
<evidence type="ECO:0000313" key="2">
    <source>
        <dbReference type="Proteomes" id="UP000228535"/>
    </source>
</evidence>
<proteinExistence type="predicted"/>
<evidence type="ECO:0000313" key="1">
    <source>
        <dbReference type="EMBL" id="PJJ60736.1"/>
    </source>
</evidence>
<gene>
    <name evidence="1" type="ORF">CLV45_2167</name>
</gene>
<dbReference type="Proteomes" id="UP000228535">
    <property type="component" value="Unassembled WGS sequence"/>
</dbReference>
<accession>A0A2M9BS12</accession>
<organism evidence="1 2">
    <name type="scientific">Hymenobacter chitinivorans DSM 11115</name>
    <dbReference type="NCBI Taxonomy" id="1121954"/>
    <lineage>
        <taxon>Bacteria</taxon>
        <taxon>Pseudomonadati</taxon>
        <taxon>Bacteroidota</taxon>
        <taxon>Cytophagia</taxon>
        <taxon>Cytophagales</taxon>
        <taxon>Hymenobacteraceae</taxon>
        <taxon>Hymenobacter</taxon>
    </lineage>
</organism>
<sequence>MSRRRKILLGLVLTLSLAALAVVGWSWRRQVVRQRAAASYDSMLLPSRSQQLLLLADTLDREEQWALFRLRNFAGLWLLGGEFPVQNGFVGPHHQRLEVVFQRVRQDARRPDLFVVQGQMRLKGQITPLQGQIELGQVRQYGSREYHNPNQRVYTAVGNFTFWTGQPRRRVLQGVTAIDFETSPNQPEWSLYSNQESIHDSRGFAFEGYYYDNQQRQKVLWAADFMRLASHVLDDFNVGGRAVDINPKYARYGWDEYYRNDEWWTAAQP</sequence>